<feature type="domain" description="LamG-like jellyroll fold" evidence="3">
    <location>
        <begin position="43"/>
        <end position="172"/>
    </location>
</feature>
<sequence length="250" mass="27397">MKRLILSFLFIFHLGFSQTNYSLSFDGVDDYTDMGGPVINQPSVLTVSSWFKVNSTSSVNYIFNHGNGGEVKVFINNGSLVAWIKTTTGYLNQLTASVTTGQWYHYAVSFENNSAIKLYLDGSEVQSHSIDNVTLYSSDGNLTFGMSNNEDGNPFSGLIDEVAVWDDALTDAEITALYNFHTPLDASSNSGNYESSSNLQGYWNFNSGEGDILYDHSGNQNHGIINGATWVENESSINPWSESVIPTPSA</sequence>
<dbReference type="EMBL" id="UINC01171856">
    <property type="protein sequence ID" value="SVD76640.1"/>
    <property type="molecule type" value="Genomic_DNA"/>
</dbReference>
<name>A0A382Y0H2_9ZZZZ</name>
<evidence type="ECO:0000259" key="3">
    <source>
        <dbReference type="SMART" id="SM00560"/>
    </source>
</evidence>
<dbReference type="Pfam" id="PF13385">
    <property type="entry name" value="Laminin_G_3"/>
    <property type="match status" value="1"/>
</dbReference>
<dbReference type="AlphaFoldDB" id="A0A382Y0H2"/>
<keyword evidence="1" id="KW-0732">Signal</keyword>
<dbReference type="Gene3D" id="2.60.120.200">
    <property type="match status" value="1"/>
</dbReference>
<evidence type="ECO:0000313" key="4">
    <source>
        <dbReference type="EMBL" id="SVD76640.1"/>
    </source>
</evidence>
<gene>
    <name evidence="4" type="ORF">METZ01_LOCUS429494</name>
</gene>
<protein>
    <recommendedName>
        <fullName evidence="3">LamG-like jellyroll fold domain-containing protein</fullName>
    </recommendedName>
</protein>
<accession>A0A382Y0H2</accession>
<feature type="non-terminal residue" evidence="4">
    <location>
        <position position="250"/>
    </location>
</feature>
<reference evidence="4" key="1">
    <citation type="submission" date="2018-05" db="EMBL/GenBank/DDBJ databases">
        <authorList>
            <person name="Lanie J.A."/>
            <person name="Ng W.-L."/>
            <person name="Kazmierczak K.M."/>
            <person name="Andrzejewski T.M."/>
            <person name="Davidsen T.M."/>
            <person name="Wayne K.J."/>
            <person name="Tettelin H."/>
            <person name="Glass J.I."/>
            <person name="Rusch D."/>
            <person name="Podicherti R."/>
            <person name="Tsui H.-C.T."/>
            <person name="Winkler M.E."/>
        </authorList>
    </citation>
    <scope>NUCLEOTIDE SEQUENCE</scope>
</reference>
<dbReference type="InterPro" id="IPR006558">
    <property type="entry name" value="LamG-like"/>
</dbReference>
<keyword evidence="2" id="KW-1015">Disulfide bond</keyword>
<dbReference type="SUPFAM" id="SSF49899">
    <property type="entry name" value="Concanavalin A-like lectins/glucanases"/>
    <property type="match status" value="1"/>
</dbReference>
<organism evidence="4">
    <name type="scientific">marine metagenome</name>
    <dbReference type="NCBI Taxonomy" id="408172"/>
    <lineage>
        <taxon>unclassified sequences</taxon>
        <taxon>metagenomes</taxon>
        <taxon>ecological metagenomes</taxon>
    </lineage>
</organism>
<dbReference type="SMART" id="SM00560">
    <property type="entry name" value="LamGL"/>
    <property type="match status" value="1"/>
</dbReference>
<evidence type="ECO:0000256" key="2">
    <source>
        <dbReference type="ARBA" id="ARBA00023157"/>
    </source>
</evidence>
<proteinExistence type="predicted"/>
<dbReference type="InterPro" id="IPR013320">
    <property type="entry name" value="ConA-like_dom_sf"/>
</dbReference>
<evidence type="ECO:0000256" key="1">
    <source>
        <dbReference type="ARBA" id="ARBA00022729"/>
    </source>
</evidence>